<dbReference type="Gene3D" id="3.20.20.190">
    <property type="entry name" value="Phosphatidylinositol (PI) phosphodiesterase"/>
    <property type="match status" value="1"/>
</dbReference>
<dbReference type="GO" id="GO:0045669">
    <property type="term" value="P:positive regulation of osteoblast differentiation"/>
    <property type="evidence" value="ECO:0007669"/>
    <property type="project" value="Ensembl"/>
</dbReference>
<reference evidence="8" key="2">
    <citation type="submission" date="2025-08" db="UniProtKB">
        <authorList>
            <consortium name="Ensembl"/>
        </authorList>
    </citation>
    <scope>IDENTIFICATION</scope>
    <source>
        <strain evidence="8">Boxer</strain>
    </source>
</reference>
<dbReference type="Ensembl" id="ENSCAFT00845052261.1">
    <property type="protein sequence ID" value="ENSCAFP00845040991.1"/>
    <property type="gene ID" value="ENSCAFG00845029411.1"/>
</dbReference>
<keyword evidence="5" id="KW-1133">Transmembrane helix</keyword>
<dbReference type="AlphaFoldDB" id="A0A8I3SCC2"/>
<dbReference type="GO" id="GO:0005884">
    <property type="term" value="C:actin filament"/>
    <property type="evidence" value="ECO:0007669"/>
    <property type="project" value="Ensembl"/>
</dbReference>
<reference evidence="8" key="1">
    <citation type="submission" date="2020-03" db="EMBL/GenBank/DDBJ databases">
        <title>Long-read based genome assembly of a Labrador retriever dog.</title>
        <authorList>
            <person name="Eory L."/>
            <person name="Zhang W."/>
            <person name="Schoenebeck J."/>
        </authorList>
    </citation>
    <scope>NUCLEOTIDE SEQUENCE [LARGE SCALE GENOMIC DNA]</scope>
    <source>
        <strain evidence="8">Labrador retriever</strain>
    </source>
</reference>
<keyword evidence="9" id="KW-1185">Reference proteome</keyword>
<evidence type="ECO:0000256" key="2">
    <source>
        <dbReference type="ARBA" id="ARBA00007277"/>
    </source>
</evidence>
<dbReference type="GO" id="GO:0006629">
    <property type="term" value="P:lipid metabolic process"/>
    <property type="evidence" value="ECO:0007669"/>
    <property type="project" value="InterPro"/>
</dbReference>
<dbReference type="SUPFAM" id="SSF51695">
    <property type="entry name" value="PLC-like phosphodiesterases"/>
    <property type="match status" value="1"/>
</dbReference>
<gene>
    <name evidence="8" type="primary">GDPD2</name>
</gene>
<dbReference type="Proteomes" id="UP000805418">
    <property type="component" value="Chromosome X"/>
</dbReference>
<keyword evidence="4" id="KW-0378">Hydrolase</keyword>
<sequence length="612" mass="68294">MGLPEAWPDLSQLAKLNLPHPGQFLLSPHPGQALYPQSWMDAVKWGGVGEGGYASCLQRLNLLAVPLTFQVSRLKGKRLSPIAHILDQSGTLASPMTSVAEQWPRPSPWPSPPAAAPSGPAASTACIAATGGNAPKRGCKPARFLFHHWGHWMDWSLAFLLVISLLVTYASLLLLLALLLRLCGQPLHLHSVHKMLLLLIMLLVAAGLVGLDVQWQQEWRSLRVSLQATAPFLHIGAVAGITLLAWPVADTFYRIHRRGPKILLLFLFFGVSLAVYLAPLCISSPCIMEPRDLPPKPGLVGHRGAPMLAPENTLMSLRKTAECGAAVFETDVMVSSDGIPFLMHDEHLSRTTDVASVFPARTSSHSSDFSCAELKKLNAGTWFLERQPFWGAKRLSGSDRKEAENQTVPTLEELLKEAAVLNLSIMFDLRRPPRNHSYHDTFVNQTLETVLSARVPQAMVLWLPDEDRANVQQRAPRMRQIYGQQGSNRTERPQFLNLPYQDLPLLDIKALHQDNVSVNLFVVNKPWLFSLLWCAGVDSVTTNDCQLLQQMRYPVWIIPPQTYLMMWIITNCVSTLLLLWTFLLQGRCKKEREKTGLETAVLLTRINNFIME</sequence>
<dbReference type="GeneTree" id="ENSGT00940000159625"/>
<dbReference type="GO" id="GO:0007015">
    <property type="term" value="P:actin filament organization"/>
    <property type="evidence" value="ECO:0007669"/>
    <property type="project" value="Ensembl"/>
</dbReference>
<name>A0A8I3SCC2_CANLF</name>
<evidence type="ECO:0000313" key="8">
    <source>
        <dbReference type="Ensembl" id="ENSCAFP00845040991.1"/>
    </source>
</evidence>
<evidence type="ECO:0000313" key="9">
    <source>
        <dbReference type="Proteomes" id="UP000805418"/>
    </source>
</evidence>
<reference evidence="8" key="3">
    <citation type="submission" date="2025-09" db="UniProtKB">
        <authorList>
            <consortium name="Ensembl"/>
        </authorList>
    </citation>
    <scope>IDENTIFICATION</scope>
    <source>
        <strain evidence="8">Boxer</strain>
    </source>
</reference>
<dbReference type="PROSITE" id="PS51704">
    <property type="entry name" value="GP_PDE"/>
    <property type="match status" value="1"/>
</dbReference>
<evidence type="ECO:0000256" key="1">
    <source>
        <dbReference type="ARBA" id="ARBA00004141"/>
    </source>
</evidence>
<organism evidence="8 9">
    <name type="scientific">Canis lupus familiaris</name>
    <name type="common">Dog</name>
    <name type="synonym">Canis familiaris</name>
    <dbReference type="NCBI Taxonomy" id="9615"/>
    <lineage>
        <taxon>Eukaryota</taxon>
        <taxon>Metazoa</taxon>
        <taxon>Chordata</taxon>
        <taxon>Craniata</taxon>
        <taxon>Vertebrata</taxon>
        <taxon>Euteleostomi</taxon>
        <taxon>Mammalia</taxon>
        <taxon>Eutheria</taxon>
        <taxon>Laurasiatheria</taxon>
        <taxon>Carnivora</taxon>
        <taxon>Caniformia</taxon>
        <taxon>Canidae</taxon>
        <taxon>Canis</taxon>
    </lineage>
</organism>
<dbReference type="InterPro" id="IPR030395">
    <property type="entry name" value="GP_PDE_dom"/>
</dbReference>
<dbReference type="FunCoup" id="A0A8I3SCC2">
    <property type="interactions" value="1"/>
</dbReference>
<dbReference type="PANTHER" id="PTHR23344:SF1">
    <property type="entry name" value="GLYCEROPHOSPHOINOSITOL INOSITOLPHOSPHODIESTERASE GDPD2"/>
    <property type="match status" value="1"/>
</dbReference>
<dbReference type="Pfam" id="PF13653">
    <property type="entry name" value="GDPD_2"/>
    <property type="match status" value="1"/>
</dbReference>
<dbReference type="InterPro" id="IPR017946">
    <property type="entry name" value="PLC-like_Pdiesterase_TIM-brl"/>
</dbReference>
<dbReference type="GO" id="GO:0008889">
    <property type="term" value="F:glycerophosphodiester phosphodiesterase activity"/>
    <property type="evidence" value="ECO:0000318"/>
    <property type="project" value="GO_Central"/>
</dbReference>
<evidence type="ECO:0000256" key="3">
    <source>
        <dbReference type="ARBA" id="ARBA00022692"/>
    </source>
</evidence>
<evidence type="ECO:0000256" key="5">
    <source>
        <dbReference type="ARBA" id="ARBA00022989"/>
    </source>
</evidence>
<dbReference type="Pfam" id="PF03009">
    <property type="entry name" value="GDPD"/>
    <property type="match status" value="1"/>
</dbReference>
<evidence type="ECO:0000256" key="7">
    <source>
        <dbReference type="ARBA" id="ARBA00023180"/>
    </source>
</evidence>
<proteinExistence type="inferred from homology"/>
<keyword evidence="3" id="KW-0812">Transmembrane</keyword>
<protein>
    <submittedName>
        <fullName evidence="8">Glycerophosphodiester phosphodiesterase domain containing 2</fullName>
    </submittedName>
</protein>
<dbReference type="GO" id="GO:0030027">
    <property type="term" value="C:lamellipodium"/>
    <property type="evidence" value="ECO:0007669"/>
    <property type="project" value="Ensembl"/>
</dbReference>
<dbReference type="PANTHER" id="PTHR23344">
    <property type="entry name" value="GLYCEROPHOSPHORYL DIESTER PHOSPHODIESTERASE"/>
    <property type="match status" value="1"/>
</dbReference>
<dbReference type="OrthoDB" id="1058301at2759"/>
<evidence type="ECO:0000256" key="4">
    <source>
        <dbReference type="ARBA" id="ARBA00022801"/>
    </source>
</evidence>
<keyword evidence="7" id="KW-0325">Glycoprotein</keyword>
<dbReference type="GO" id="GO:0005886">
    <property type="term" value="C:plasma membrane"/>
    <property type="evidence" value="ECO:0000318"/>
    <property type="project" value="GO_Central"/>
</dbReference>
<accession>A0A8I3SCC2</accession>
<comment type="similarity">
    <text evidence="2">Belongs to the glycerophosphoryl diester phosphodiesterase family.</text>
</comment>
<keyword evidence="6" id="KW-0472">Membrane</keyword>
<comment type="subcellular location">
    <subcellularLocation>
        <location evidence="1">Membrane</location>
        <topology evidence="1">Multi-pass membrane protein</topology>
    </subcellularLocation>
</comment>
<evidence type="ECO:0000256" key="6">
    <source>
        <dbReference type="ARBA" id="ARBA00023136"/>
    </source>
</evidence>